<dbReference type="Proteomes" id="UP001219525">
    <property type="component" value="Unassembled WGS sequence"/>
</dbReference>
<name>A0AAD6UTX6_9AGAR</name>
<evidence type="ECO:0000313" key="1">
    <source>
        <dbReference type="EMBL" id="KAJ7192676.1"/>
    </source>
</evidence>
<sequence length="345" mass="37890">MRVEHNIKISNRTTLEKLYVYDINDPIVEFPETSAAGSIGHFFPFKPGTTHFHPARNFVYSQGEPRGTTGKRATYCDLFVDSDGNKIPCKVSSSTCQGVKVCPQADLHELSRPHVIASRDAITARLELEQGQRQRLLIRLPCAWLVIGDLTCDRNALCPRLICTASDASGSSTLLQMQPPLSQCDDTHGAALAPPTADRRPPLGALARTGQDSLFQTRWLRRTGTGILSARTLHHTPLMLVRARAHHTLFLSPALARKPHTLKFVCHTRAEPPQLPPPPPILKMPSPHTAPRHRAAAALLAALSMTRLACHAVPPVAHPPLESAHMLAGWLLDSLINFPSTIRRT</sequence>
<proteinExistence type="predicted"/>
<organism evidence="1 2">
    <name type="scientific">Mycena pura</name>
    <dbReference type="NCBI Taxonomy" id="153505"/>
    <lineage>
        <taxon>Eukaryota</taxon>
        <taxon>Fungi</taxon>
        <taxon>Dikarya</taxon>
        <taxon>Basidiomycota</taxon>
        <taxon>Agaricomycotina</taxon>
        <taxon>Agaricomycetes</taxon>
        <taxon>Agaricomycetidae</taxon>
        <taxon>Agaricales</taxon>
        <taxon>Marasmiineae</taxon>
        <taxon>Mycenaceae</taxon>
        <taxon>Mycena</taxon>
    </lineage>
</organism>
<protein>
    <submittedName>
        <fullName evidence="1">Uncharacterized protein</fullName>
    </submittedName>
</protein>
<reference evidence="1" key="1">
    <citation type="submission" date="2023-03" db="EMBL/GenBank/DDBJ databases">
        <title>Massive genome expansion in bonnet fungi (Mycena s.s.) driven by repeated elements and novel gene families across ecological guilds.</title>
        <authorList>
            <consortium name="Lawrence Berkeley National Laboratory"/>
            <person name="Harder C.B."/>
            <person name="Miyauchi S."/>
            <person name="Viragh M."/>
            <person name="Kuo A."/>
            <person name="Thoen E."/>
            <person name="Andreopoulos B."/>
            <person name="Lu D."/>
            <person name="Skrede I."/>
            <person name="Drula E."/>
            <person name="Henrissat B."/>
            <person name="Morin E."/>
            <person name="Kohler A."/>
            <person name="Barry K."/>
            <person name="LaButti K."/>
            <person name="Morin E."/>
            <person name="Salamov A."/>
            <person name="Lipzen A."/>
            <person name="Mereny Z."/>
            <person name="Hegedus B."/>
            <person name="Baldrian P."/>
            <person name="Stursova M."/>
            <person name="Weitz H."/>
            <person name="Taylor A."/>
            <person name="Grigoriev I.V."/>
            <person name="Nagy L.G."/>
            <person name="Martin F."/>
            <person name="Kauserud H."/>
        </authorList>
    </citation>
    <scope>NUCLEOTIDE SEQUENCE</scope>
    <source>
        <strain evidence="1">9144</strain>
    </source>
</reference>
<dbReference type="EMBL" id="JARJCW010000117">
    <property type="protein sequence ID" value="KAJ7192676.1"/>
    <property type="molecule type" value="Genomic_DNA"/>
</dbReference>
<gene>
    <name evidence="1" type="ORF">GGX14DRAFT_594308</name>
</gene>
<dbReference type="AlphaFoldDB" id="A0AAD6UTX6"/>
<comment type="caution">
    <text evidence="1">The sequence shown here is derived from an EMBL/GenBank/DDBJ whole genome shotgun (WGS) entry which is preliminary data.</text>
</comment>
<keyword evidence="2" id="KW-1185">Reference proteome</keyword>
<accession>A0AAD6UTX6</accession>
<evidence type="ECO:0000313" key="2">
    <source>
        <dbReference type="Proteomes" id="UP001219525"/>
    </source>
</evidence>